<sequence>MTKPEQLVDPWTIAKDISTWLPSKDHERAMRIIDHHERQHIAAANLELIERAERPPGEAHEAGMPMRFDNLARLTDSRWVIRPAGLRQLWPVSRIPRLVRQACWTKRPVFDMIPAWRKNEL</sequence>
<proteinExistence type="predicted"/>
<comment type="caution">
    <text evidence="1">The sequence shown here is derived from an EMBL/GenBank/DDBJ whole genome shotgun (WGS) entry which is preliminary data.</text>
</comment>
<keyword evidence="2" id="KW-1185">Reference proteome</keyword>
<evidence type="ECO:0000313" key="1">
    <source>
        <dbReference type="EMBL" id="TWU06877.1"/>
    </source>
</evidence>
<reference evidence="1 2" key="1">
    <citation type="submission" date="2019-02" db="EMBL/GenBank/DDBJ databases">
        <title>Deep-cultivation of Planctomycetes and their phenomic and genomic characterization uncovers novel biology.</title>
        <authorList>
            <person name="Wiegand S."/>
            <person name="Jogler M."/>
            <person name="Boedeker C."/>
            <person name="Pinto D."/>
            <person name="Vollmers J."/>
            <person name="Rivas-Marin E."/>
            <person name="Kohn T."/>
            <person name="Peeters S.H."/>
            <person name="Heuer A."/>
            <person name="Rast P."/>
            <person name="Oberbeckmann S."/>
            <person name="Bunk B."/>
            <person name="Jeske O."/>
            <person name="Meyerdierks A."/>
            <person name="Storesund J.E."/>
            <person name="Kallscheuer N."/>
            <person name="Luecker S."/>
            <person name="Lage O.M."/>
            <person name="Pohl T."/>
            <person name="Merkel B.J."/>
            <person name="Hornburger P."/>
            <person name="Mueller R.-W."/>
            <person name="Bruemmer F."/>
            <person name="Labrenz M."/>
            <person name="Spormann A.M."/>
            <person name="Op Den Camp H."/>
            <person name="Overmann J."/>
            <person name="Amann R."/>
            <person name="Jetten M.S.M."/>
            <person name="Mascher T."/>
            <person name="Medema M.H."/>
            <person name="Devos D.P."/>
            <person name="Kaster A.-K."/>
            <person name="Ovreas L."/>
            <person name="Rohde M."/>
            <person name="Galperin M.Y."/>
            <person name="Jogler C."/>
        </authorList>
    </citation>
    <scope>NUCLEOTIDE SEQUENCE [LARGE SCALE GENOMIC DNA]</scope>
    <source>
        <strain evidence="1 2">CA54</strain>
    </source>
</reference>
<dbReference type="RefSeq" id="WP_146373720.1">
    <property type="nucleotide sequence ID" value="NZ_SJPP01000003.1"/>
</dbReference>
<dbReference type="Proteomes" id="UP000320735">
    <property type="component" value="Unassembled WGS sequence"/>
</dbReference>
<protein>
    <submittedName>
        <fullName evidence="1">Uncharacterized protein</fullName>
    </submittedName>
</protein>
<dbReference type="EMBL" id="SJPP01000003">
    <property type="protein sequence ID" value="TWU06877.1"/>
    <property type="molecule type" value="Genomic_DNA"/>
</dbReference>
<dbReference type="AlphaFoldDB" id="A0A5C6B552"/>
<accession>A0A5C6B552</accession>
<name>A0A5C6B552_9PLAN</name>
<gene>
    <name evidence="1" type="ORF">CA54_52790</name>
</gene>
<organism evidence="1 2">
    <name type="scientific">Symmachiella macrocystis</name>
    <dbReference type="NCBI Taxonomy" id="2527985"/>
    <lineage>
        <taxon>Bacteria</taxon>
        <taxon>Pseudomonadati</taxon>
        <taxon>Planctomycetota</taxon>
        <taxon>Planctomycetia</taxon>
        <taxon>Planctomycetales</taxon>
        <taxon>Planctomycetaceae</taxon>
        <taxon>Symmachiella</taxon>
    </lineage>
</organism>
<evidence type="ECO:0000313" key="2">
    <source>
        <dbReference type="Proteomes" id="UP000320735"/>
    </source>
</evidence>